<dbReference type="NCBIfam" id="TIGR02550">
    <property type="entry name" value="flagell_flgL"/>
    <property type="match status" value="1"/>
</dbReference>
<evidence type="ECO:0000259" key="7">
    <source>
        <dbReference type="Pfam" id="PF00700"/>
    </source>
</evidence>
<dbReference type="SUPFAM" id="SSF64518">
    <property type="entry name" value="Phase 1 flagellin"/>
    <property type="match status" value="1"/>
</dbReference>
<evidence type="ECO:0000256" key="5">
    <source>
        <dbReference type="ARBA" id="ARBA00023143"/>
    </source>
</evidence>
<evidence type="ECO:0000313" key="9">
    <source>
        <dbReference type="EMBL" id="OOG27124.1"/>
    </source>
</evidence>
<evidence type="ECO:0000313" key="10">
    <source>
        <dbReference type="Proteomes" id="UP000189462"/>
    </source>
</evidence>
<dbReference type="Gene3D" id="1.20.1330.10">
    <property type="entry name" value="f41 fragment of flagellin, N-terminal domain"/>
    <property type="match status" value="2"/>
</dbReference>
<dbReference type="GO" id="GO:0009424">
    <property type="term" value="C:bacterial-type flagellum hook"/>
    <property type="evidence" value="ECO:0007669"/>
    <property type="project" value="InterPro"/>
</dbReference>
<evidence type="ECO:0000256" key="1">
    <source>
        <dbReference type="ARBA" id="ARBA00004365"/>
    </source>
</evidence>
<evidence type="ECO:0000256" key="4">
    <source>
        <dbReference type="ARBA" id="ARBA00022525"/>
    </source>
</evidence>
<dbReference type="GO" id="GO:0005198">
    <property type="term" value="F:structural molecule activity"/>
    <property type="evidence" value="ECO:0007669"/>
    <property type="project" value="InterPro"/>
</dbReference>
<sequence length="416" mass="45131">MRVSTTQMFRNGISTMQQNQQALSNTQLQLSTGKRILKPSDDPSGSVQSLQFRSAIQQTEQYQRNGGMAEQRLSLSETTLSAVGEGLHRVRELAIQGNNATQTDDTRKFIAGEIRQILDELMQLANTRDANGEFIYAGVTSLTQPFSTGSGGEVIYNGDDGQRQVQLSPVRQVAVGNSGQEVFMDIPTGNGVFTVHDSAGNTGTGVVDAGSVLDASAWDPDDYTLSFDFNSEGELVYQVTRLDTNGDVVVVVPESGDADWDEAPQFVAGQAIQFNGIELRVSGTPAVGDSFAVVPSQNQDMFSTFRQLAEALEAPVESDADRATLNNAVNRALQDLDNALGNVLDIRAGVGARLKAVESQRAINEDVLLQLKTTLSEVEDLDYAEAISRFNMQQTTLQAAQQTYVQVQRLSLFNFL</sequence>
<proteinExistence type="inferred from homology"/>
<keyword evidence="4" id="KW-0964">Secreted</keyword>
<dbReference type="PANTHER" id="PTHR42792:SF1">
    <property type="entry name" value="FLAGELLAR HOOK-ASSOCIATED PROTEIN 3"/>
    <property type="match status" value="1"/>
</dbReference>
<dbReference type="InterPro" id="IPR001492">
    <property type="entry name" value="Flagellin"/>
</dbReference>
<protein>
    <submittedName>
        <fullName evidence="9">Flagellar hook-associated protein 3</fullName>
    </submittedName>
</protein>
<dbReference type="GO" id="GO:0005576">
    <property type="term" value="C:extracellular region"/>
    <property type="evidence" value="ECO:0007669"/>
    <property type="project" value="UniProtKB-SubCell"/>
</dbReference>
<accession>A0A1V3NQ47</accession>
<dbReference type="Pfam" id="PF21158">
    <property type="entry name" value="flgK_1st_1"/>
    <property type="match status" value="1"/>
</dbReference>
<dbReference type="PANTHER" id="PTHR42792">
    <property type="entry name" value="FLAGELLIN"/>
    <property type="match status" value="1"/>
</dbReference>
<dbReference type="InterPro" id="IPR046358">
    <property type="entry name" value="Flagellin_C"/>
</dbReference>
<keyword evidence="10" id="KW-1185">Reference proteome</keyword>
<evidence type="ECO:0000259" key="6">
    <source>
        <dbReference type="Pfam" id="PF00669"/>
    </source>
</evidence>
<comment type="caution">
    <text evidence="9">The sequence shown here is derived from an EMBL/GenBank/DDBJ whole genome shotgun (WGS) entry which is preliminary data.</text>
</comment>
<dbReference type="InterPro" id="IPR001029">
    <property type="entry name" value="Flagellin_N"/>
</dbReference>
<evidence type="ECO:0000256" key="2">
    <source>
        <dbReference type="ARBA" id="ARBA00004613"/>
    </source>
</evidence>
<gene>
    <name evidence="9" type="ORF">B1C78_03845</name>
</gene>
<evidence type="ECO:0000256" key="3">
    <source>
        <dbReference type="ARBA" id="ARBA00005709"/>
    </source>
</evidence>
<dbReference type="OrthoDB" id="9768249at2"/>
<organism evidence="9 10">
    <name type="scientific">Thioalkalivibrio denitrificans</name>
    <dbReference type="NCBI Taxonomy" id="108003"/>
    <lineage>
        <taxon>Bacteria</taxon>
        <taxon>Pseudomonadati</taxon>
        <taxon>Pseudomonadota</taxon>
        <taxon>Gammaproteobacteria</taxon>
        <taxon>Chromatiales</taxon>
        <taxon>Ectothiorhodospiraceae</taxon>
        <taxon>Thioalkalivibrio</taxon>
    </lineage>
</organism>
<dbReference type="PRINTS" id="PR00207">
    <property type="entry name" value="FLAGELLIN"/>
</dbReference>
<dbReference type="Pfam" id="PF00700">
    <property type="entry name" value="Flagellin_C"/>
    <property type="match status" value="1"/>
</dbReference>
<keyword evidence="9" id="KW-0966">Cell projection</keyword>
<keyword evidence="9" id="KW-0969">Cilium</keyword>
<dbReference type="Pfam" id="PF00669">
    <property type="entry name" value="Flagellin_N"/>
    <property type="match status" value="1"/>
</dbReference>
<comment type="subcellular location">
    <subcellularLocation>
        <location evidence="1">Bacterial flagellum</location>
    </subcellularLocation>
    <subcellularLocation>
        <location evidence="2">Secreted</location>
    </subcellularLocation>
</comment>
<dbReference type="STRING" id="108003.B1C78_03845"/>
<comment type="similarity">
    <text evidence="3">Belongs to the bacterial flagellin family.</text>
</comment>
<feature type="domain" description="Flagellin C-terminal" evidence="7">
    <location>
        <begin position="334"/>
        <end position="416"/>
    </location>
</feature>
<reference evidence="9 10" key="1">
    <citation type="submission" date="2017-02" db="EMBL/GenBank/DDBJ databases">
        <title>Genomic diversity within the haloalkaliphilic genus Thioalkalivibrio.</title>
        <authorList>
            <person name="Ahn A.-C."/>
            <person name="Meier-Kolthoff J."/>
            <person name="Overmars L."/>
            <person name="Richter M."/>
            <person name="Woyke T."/>
            <person name="Sorokin D.Y."/>
            <person name="Muyzer G."/>
        </authorList>
    </citation>
    <scope>NUCLEOTIDE SEQUENCE [LARGE SCALE GENOMIC DNA]</scope>
    <source>
        <strain evidence="9 10">ALJD</strain>
    </source>
</reference>
<dbReference type="RefSeq" id="WP_077277817.1">
    <property type="nucleotide sequence ID" value="NZ_MVBK01000021.1"/>
</dbReference>
<feature type="domain" description="Flagellar hook-associated protein 1 D2-like" evidence="8">
    <location>
        <begin position="199"/>
        <end position="295"/>
    </location>
</feature>
<feature type="domain" description="Flagellin N-terminal" evidence="6">
    <location>
        <begin position="3"/>
        <end position="139"/>
    </location>
</feature>
<dbReference type="GO" id="GO:0071973">
    <property type="term" value="P:bacterial-type flagellum-dependent cell motility"/>
    <property type="evidence" value="ECO:0007669"/>
    <property type="project" value="InterPro"/>
</dbReference>
<name>A0A1V3NQ47_9GAMM</name>
<dbReference type="AlphaFoldDB" id="A0A1V3NQ47"/>
<dbReference type="EMBL" id="MVBK01000021">
    <property type="protein sequence ID" value="OOG27124.1"/>
    <property type="molecule type" value="Genomic_DNA"/>
</dbReference>
<dbReference type="Proteomes" id="UP000189462">
    <property type="component" value="Unassembled WGS sequence"/>
</dbReference>
<keyword evidence="5" id="KW-0975">Bacterial flagellum</keyword>
<evidence type="ECO:0000259" key="8">
    <source>
        <dbReference type="Pfam" id="PF21158"/>
    </source>
</evidence>
<keyword evidence="9" id="KW-0282">Flagellum</keyword>
<dbReference type="InterPro" id="IPR013384">
    <property type="entry name" value="Flagell_FlgL"/>
</dbReference>
<dbReference type="InterPro" id="IPR049119">
    <property type="entry name" value="FlgK_D2-like"/>
</dbReference>